<dbReference type="SMART" id="SM00671">
    <property type="entry name" value="SEL1"/>
    <property type="match status" value="7"/>
</dbReference>
<evidence type="ECO:0000313" key="2">
    <source>
        <dbReference type="Proteomes" id="UP000265703"/>
    </source>
</evidence>
<reference evidence="1 2" key="1">
    <citation type="submission" date="2018-06" db="EMBL/GenBank/DDBJ databases">
        <title>Comparative genomics reveals the genomic features of Rhizophagus irregularis, R. cerebriforme, R. diaphanum and Gigaspora rosea, and their symbiotic lifestyle signature.</title>
        <authorList>
            <person name="Morin E."/>
            <person name="San Clemente H."/>
            <person name="Chen E.C.H."/>
            <person name="De La Providencia I."/>
            <person name="Hainaut M."/>
            <person name="Kuo A."/>
            <person name="Kohler A."/>
            <person name="Murat C."/>
            <person name="Tang N."/>
            <person name="Roy S."/>
            <person name="Loubradou J."/>
            <person name="Henrissat B."/>
            <person name="Grigoriev I.V."/>
            <person name="Corradi N."/>
            <person name="Roux C."/>
            <person name="Martin F.M."/>
        </authorList>
    </citation>
    <scope>NUCLEOTIDE SEQUENCE [LARGE SCALE GENOMIC DNA]</scope>
    <source>
        <strain evidence="1 2">DAOM 227022</strain>
    </source>
</reference>
<dbReference type="InterPro" id="IPR052945">
    <property type="entry name" value="Mitotic_Regulator"/>
</dbReference>
<protein>
    <recommendedName>
        <fullName evidence="3">HCP-like protein</fullName>
    </recommendedName>
</protein>
<dbReference type="OrthoDB" id="2425131at2759"/>
<dbReference type="PANTHER" id="PTHR43628:SF1">
    <property type="entry name" value="CHITIN SYNTHASE REGULATORY FACTOR 2-RELATED"/>
    <property type="match status" value="1"/>
</dbReference>
<keyword evidence="2" id="KW-1185">Reference proteome</keyword>
<comment type="caution">
    <text evidence="1">The sequence shown here is derived from an EMBL/GenBank/DDBJ whole genome shotgun (WGS) entry which is preliminary data.</text>
</comment>
<dbReference type="PANTHER" id="PTHR43628">
    <property type="entry name" value="ACTIVATOR OF C KINASE PROTEIN 1-RELATED"/>
    <property type="match status" value="1"/>
</dbReference>
<dbReference type="SUPFAM" id="SSF81901">
    <property type="entry name" value="HCP-like"/>
    <property type="match status" value="1"/>
</dbReference>
<sequence>MSDNLNNNNKKNYDNTHNSESINLENSNFLPDLDTINHESFTFKSTSPSLITKFFKELLEELYILLLDMDISSEIYLLDELIANYLVDYDLDPKNVLEIMINSSQNIICYSSLIGYFYQRGIGCEVNEANAFEIFFNAIKYDQKVESDQFSFDEDIPDDIKKLNKIILQYFYSLLLYKDIILIRSVEYKLHIKNAEKGDPTSQYYIGNCYYNGTNIQDYNMASEWYSKSSEGGNTRAMYMLGECKYGVDNKKSFEFYLKSAEGGHKYALSMVGNCYYYGEIGILKDAVKAFEFYLRAAKKGNACCQYLVANYYNDGKYFPKNIEKWFYWNRKAAMHGHITAQYKLADYYLNNSSNKNESKSFKWYLKLANEDRLRAFYLVAKCYRDGIGTDKNLMESIKWIEKYILSDSYGKIQISLVGFLNGSDINVSQVPEFLF</sequence>
<dbReference type="Pfam" id="PF08238">
    <property type="entry name" value="Sel1"/>
    <property type="match status" value="7"/>
</dbReference>
<dbReference type="Gene3D" id="1.25.40.10">
    <property type="entry name" value="Tetratricopeptide repeat domain"/>
    <property type="match status" value="1"/>
</dbReference>
<evidence type="ECO:0008006" key="3">
    <source>
        <dbReference type="Google" id="ProtNLM"/>
    </source>
</evidence>
<name>A0A397SCB7_9GLOM</name>
<dbReference type="InterPro" id="IPR006597">
    <property type="entry name" value="Sel1-like"/>
</dbReference>
<gene>
    <name evidence="1" type="ORF">C1645_836628</name>
</gene>
<dbReference type="InterPro" id="IPR011990">
    <property type="entry name" value="TPR-like_helical_dom_sf"/>
</dbReference>
<evidence type="ECO:0000313" key="1">
    <source>
        <dbReference type="EMBL" id="RIA81657.1"/>
    </source>
</evidence>
<organism evidence="1 2">
    <name type="scientific">Glomus cerebriforme</name>
    <dbReference type="NCBI Taxonomy" id="658196"/>
    <lineage>
        <taxon>Eukaryota</taxon>
        <taxon>Fungi</taxon>
        <taxon>Fungi incertae sedis</taxon>
        <taxon>Mucoromycota</taxon>
        <taxon>Glomeromycotina</taxon>
        <taxon>Glomeromycetes</taxon>
        <taxon>Glomerales</taxon>
        <taxon>Glomeraceae</taxon>
        <taxon>Glomus</taxon>
    </lineage>
</organism>
<dbReference type="AlphaFoldDB" id="A0A397SCB7"/>
<dbReference type="Proteomes" id="UP000265703">
    <property type="component" value="Unassembled WGS sequence"/>
</dbReference>
<accession>A0A397SCB7</accession>
<dbReference type="EMBL" id="QKYT01000762">
    <property type="protein sequence ID" value="RIA81657.1"/>
    <property type="molecule type" value="Genomic_DNA"/>
</dbReference>
<proteinExistence type="predicted"/>
<dbReference type="STRING" id="658196.A0A397SCB7"/>